<accession>A0A843TGE1</accession>
<sequence>MTVGEGHSDQPLLLPLFLHERLLTFTSVRGATTDPFFRGGLRRTFDSCSTFATPSPNLFRYFPNCECDNGVHNPQENPA</sequence>
<gene>
    <name evidence="1" type="ORF">Taro_002381</name>
</gene>
<evidence type="ECO:0000313" key="1">
    <source>
        <dbReference type="EMBL" id="MQL70085.1"/>
    </source>
</evidence>
<dbReference type="AlphaFoldDB" id="A0A843TGE1"/>
<keyword evidence="2" id="KW-1185">Reference proteome</keyword>
<protein>
    <submittedName>
        <fullName evidence="1">Uncharacterized protein</fullName>
    </submittedName>
</protein>
<evidence type="ECO:0000313" key="2">
    <source>
        <dbReference type="Proteomes" id="UP000652761"/>
    </source>
</evidence>
<dbReference type="EMBL" id="NMUH01000056">
    <property type="protein sequence ID" value="MQL70085.1"/>
    <property type="molecule type" value="Genomic_DNA"/>
</dbReference>
<name>A0A843TGE1_COLES</name>
<organism evidence="1 2">
    <name type="scientific">Colocasia esculenta</name>
    <name type="common">Wild taro</name>
    <name type="synonym">Arum esculentum</name>
    <dbReference type="NCBI Taxonomy" id="4460"/>
    <lineage>
        <taxon>Eukaryota</taxon>
        <taxon>Viridiplantae</taxon>
        <taxon>Streptophyta</taxon>
        <taxon>Embryophyta</taxon>
        <taxon>Tracheophyta</taxon>
        <taxon>Spermatophyta</taxon>
        <taxon>Magnoliopsida</taxon>
        <taxon>Liliopsida</taxon>
        <taxon>Araceae</taxon>
        <taxon>Aroideae</taxon>
        <taxon>Colocasieae</taxon>
        <taxon>Colocasia</taxon>
    </lineage>
</organism>
<proteinExistence type="predicted"/>
<reference evidence="1" key="1">
    <citation type="submission" date="2017-07" db="EMBL/GenBank/DDBJ databases">
        <title>Taro Niue Genome Assembly and Annotation.</title>
        <authorList>
            <person name="Atibalentja N."/>
            <person name="Keating K."/>
            <person name="Fields C.J."/>
        </authorList>
    </citation>
    <scope>NUCLEOTIDE SEQUENCE</scope>
    <source>
        <strain evidence="1">Niue_2</strain>
        <tissue evidence="1">Leaf</tissue>
    </source>
</reference>
<dbReference type="Proteomes" id="UP000652761">
    <property type="component" value="Unassembled WGS sequence"/>
</dbReference>
<comment type="caution">
    <text evidence="1">The sequence shown here is derived from an EMBL/GenBank/DDBJ whole genome shotgun (WGS) entry which is preliminary data.</text>
</comment>